<sequence length="205" mass="21573">MLIGSKIQLTSATVLMALVSARTGATILGRSSGEAICDGAEVVSSTTISVNGKEVVHTTYSCPSIARRGIICRLLGICPTKPKPAPTDLPTYVCDQLCDYVCSDPNPLPPITEDCGVIQDAIQIYEGSIAPTFVVDASSIEQLTYGTCRFFFENLSSAPLEYCWTSLSSIASSGETACFPPVQPVQSQALCIPSTGAWEVGVGHS</sequence>
<accession>F8P1P7</accession>
<organism>
    <name type="scientific">Serpula lacrymans var. lacrymans (strain S7.9)</name>
    <name type="common">Dry rot fungus</name>
    <dbReference type="NCBI Taxonomy" id="578457"/>
    <lineage>
        <taxon>Eukaryota</taxon>
        <taxon>Fungi</taxon>
        <taxon>Dikarya</taxon>
        <taxon>Basidiomycota</taxon>
        <taxon>Agaricomycotina</taxon>
        <taxon>Agaricomycetes</taxon>
        <taxon>Agaricomycetidae</taxon>
        <taxon>Boletales</taxon>
        <taxon>Coniophorineae</taxon>
        <taxon>Serpulaceae</taxon>
        <taxon>Serpula</taxon>
    </lineage>
</organism>
<dbReference type="AlphaFoldDB" id="F8P1P7"/>
<dbReference type="Proteomes" id="UP000008064">
    <property type="component" value="Unassembled WGS sequence"/>
</dbReference>
<dbReference type="OrthoDB" id="3249523at2759"/>
<name>F8P1P7_SERL9</name>
<dbReference type="RefSeq" id="XP_007320316.1">
    <property type="nucleotide sequence ID" value="XM_007320254.1"/>
</dbReference>
<feature type="chain" id="PRO_5003381966" evidence="1">
    <location>
        <begin position="25"/>
        <end position="205"/>
    </location>
</feature>
<evidence type="ECO:0000313" key="2">
    <source>
        <dbReference type="EMBL" id="EGO23076.1"/>
    </source>
</evidence>
<feature type="signal peptide" evidence="1">
    <location>
        <begin position="1"/>
        <end position="24"/>
    </location>
</feature>
<proteinExistence type="predicted"/>
<evidence type="ECO:0000256" key="1">
    <source>
        <dbReference type="SAM" id="SignalP"/>
    </source>
</evidence>
<reference evidence="2" key="1">
    <citation type="submission" date="2011-04" db="EMBL/GenBank/DDBJ databases">
        <title>Evolution of plant cell wall degrading machinery underlies the functional diversity of forest fungi.</title>
        <authorList>
            <consortium name="US DOE Joint Genome Institute (JGI-PGF)"/>
            <person name="Eastwood D.C."/>
            <person name="Floudas D."/>
            <person name="Binder M."/>
            <person name="Majcherczyk A."/>
            <person name="Schneider P."/>
            <person name="Aerts A."/>
            <person name="Asiegbu F.O."/>
            <person name="Baker S.E."/>
            <person name="Barry K."/>
            <person name="Bendiksby M."/>
            <person name="Blumentritt M."/>
            <person name="Coutinho P.M."/>
            <person name="Cullen D."/>
            <person name="Cullen D."/>
            <person name="Gathman A."/>
            <person name="Goodell B."/>
            <person name="Henrissat B."/>
            <person name="Ihrmark K."/>
            <person name="Kauserud H."/>
            <person name="Kohler A."/>
            <person name="LaButti K."/>
            <person name="Lapidus A."/>
            <person name="Lavin J.L."/>
            <person name="Lee Y.-H."/>
            <person name="Lindquist E."/>
            <person name="Lilly W."/>
            <person name="Lucas S."/>
            <person name="Morin E."/>
            <person name="Murat C."/>
            <person name="Oguiza J.A."/>
            <person name="Park J."/>
            <person name="Pisabarro A.G."/>
            <person name="Riley R."/>
            <person name="Rosling A."/>
            <person name="Salamov A."/>
            <person name="Schmidt O."/>
            <person name="Schmutz J."/>
            <person name="Skrede I."/>
            <person name="Stenlid J."/>
            <person name="Wiebenga A."/>
            <person name="Xie X."/>
            <person name="Kues U."/>
            <person name="Hibbett D.S."/>
            <person name="Hoffmeister D."/>
            <person name="Hogberg N."/>
            <person name="Martin F."/>
            <person name="Grigoriev I.V."/>
            <person name="Watkinson S.C."/>
        </authorList>
    </citation>
    <scope>NUCLEOTIDE SEQUENCE</scope>
    <source>
        <strain evidence="2">S7.9</strain>
    </source>
</reference>
<dbReference type="KEGG" id="sla:SERLADRAFT_471769"/>
<dbReference type="HOGENOM" id="CLU_083085_0_0_1"/>
<gene>
    <name evidence="2" type="ORF">SERLADRAFT_471769</name>
</gene>
<protein>
    <submittedName>
        <fullName evidence="2">Uncharacterized protein</fullName>
    </submittedName>
</protein>
<dbReference type="EMBL" id="GL945436">
    <property type="protein sequence ID" value="EGO23076.1"/>
    <property type="molecule type" value="Genomic_DNA"/>
</dbReference>
<keyword evidence="1" id="KW-0732">Signal</keyword>
<dbReference type="GeneID" id="18820018"/>